<dbReference type="Pfam" id="PF03099">
    <property type="entry name" value="BPL_LplA_LipB"/>
    <property type="match status" value="1"/>
</dbReference>
<evidence type="ECO:0000313" key="4">
    <source>
        <dbReference type="EMBL" id="KAF7684285.1"/>
    </source>
</evidence>
<evidence type="ECO:0000313" key="5">
    <source>
        <dbReference type="Proteomes" id="UP001516464"/>
    </source>
</evidence>
<organism evidence="4 5">
    <name type="scientific">Astathelohania contejeani</name>
    <dbReference type="NCBI Taxonomy" id="164912"/>
    <lineage>
        <taxon>Eukaryota</taxon>
        <taxon>Fungi</taxon>
        <taxon>Fungi incertae sedis</taxon>
        <taxon>Microsporidia</taxon>
        <taxon>Astathelohaniidae</taxon>
        <taxon>Astathelohania</taxon>
    </lineage>
</organism>
<comment type="similarity">
    <text evidence="1">Belongs to the biotin--protein ligase family.</text>
</comment>
<dbReference type="InterPro" id="IPR004143">
    <property type="entry name" value="BPL_LPL_catalytic"/>
</dbReference>
<accession>A0ABQ7I1F9</accession>
<dbReference type="Gene3D" id="3.30.930.10">
    <property type="entry name" value="Bira Bifunctional Protein, Domain 2"/>
    <property type="match status" value="1"/>
</dbReference>
<proteinExistence type="inferred from homology"/>
<dbReference type="PANTHER" id="PTHR12835:SF5">
    <property type="entry name" value="BIOTIN--PROTEIN LIGASE"/>
    <property type="match status" value="1"/>
</dbReference>
<keyword evidence="2 4" id="KW-0436">Ligase</keyword>
<dbReference type="PROSITE" id="PS51733">
    <property type="entry name" value="BPL_LPL_CATALYTIC"/>
    <property type="match status" value="1"/>
</dbReference>
<keyword evidence="5" id="KW-1185">Reference proteome</keyword>
<dbReference type="PANTHER" id="PTHR12835">
    <property type="entry name" value="BIOTIN PROTEIN LIGASE"/>
    <property type="match status" value="1"/>
</dbReference>
<comment type="caution">
    <text evidence="4">The sequence shown here is derived from an EMBL/GenBank/DDBJ whole genome shotgun (WGS) entry which is preliminary data.</text>
</comment>
<sequence>MENFNLIKIIECLPSTQDYIINKVISREYVEGTVIIANKQTAGKGRSGRSWVTIDGGLAFSVGFSIHGWISTIINTGITTHLCNAVCAVLESFEISSYHKWPNDVYIDEYKVCGILIDIREEMVIIGIGINLIGSHDVYKSIWDLTKIKIDNNLFICNFLKIIKLDKIKNYTFMPSQVYYNNKEYELLKMEKDRIFLSDFNGNVIIMDPDKHQFIMSKRLFLEK</sequence>
<name>A0ABQ7I1F9_9MICR</name>
<gene>
    <name evidence="4" type="ORF">TCON_0530</name>
</gene>
<dbReference type="InterPro" id="IPR045864">
    <property type="entry name" value="aa-tRNA-synth_II/BPL/LPL"/>
</dbReference>
<feature type="domain" description="BPL/LPL catalytic" evidence="3">
    <location>
        <begin position="1"/>
        <end position="175"/>
    </location>
</feature>
<dbReference type="NCBIfam" id="TIGR00121">
    <property type="entry name" value="birA_ligase"/>
    <property type="match status" value="1"/>
</dbReference>
<evidence type="ECO:0000256" key="1">
    <source>
        <dbReference type="ARBA" id="ARBA00009934"/>
    </source>
</evidence>
<dbReference type="GO" id="GO:0016874">
    <property type="term" value="F:ligase activity"/>
    <property type="evidence" value="ECO:0007669"/>
    <property type="project" value="UniProtKB-KW"/>
</dbReference>
<dbReference type="SUPFAM" id="SSF55681">
    <property type="entry name" value="Class II aaRS and biotin synthetases"/>
    <property type="match status" value="1"/>
</dbReference>
<dbReference type="Proteomes" id="UP001516464">
    <property type="component" value="Unassembled WGS sequence"/>
</dbReference>
<dbReference type="EMBL" id="SBIQ01000020">
    <property type="protein sequence ID" value="KAF7684285.1"/>
    <property type="molecule type" value="Genomic_DNA"/>
</dbReference>
<dbReference type="InterPro" id="IPR004408">
    <property type="entry name" value="Biotin_CoA_COase_ligase"/>
</dbReference>
<protein>
    <submittedName>
        <fullName evidence="4">Biotin ligase</fullName>
    </submittedName>
</protein>
<evidence type="ECO:0000259" key="3">
    <source>
        <dbReference type="PROSITE" id="PS51733"/>
    </source>
</evidence>
<evidence type="ECO:0000256" key="2">
    <source>
        <dbReference type="ARBA" id="ARBA00022598"/>
    </source>
</evidence>
<reference evidence="4 5" key="1">
    <citation type="submission" date="2019-01" db="EMBL/GenBank/DDBJ databases">
        <title>Genomes sequencing and comparative genomics of infectious freshwater microsporidia, Cucumispora dikerogammari and Thelohania contejeani.</title>
        <authorList>
            <person name="Cormier A."/>
            <person name="Giraud I."/>
            <person name="Wattier R."/>
            <person name="Teixeira M."/>
            <person name="Grandjean F."/>
            <person name="Rigaud T."/>
            <person name="Cordaux R."/>
        </authorList>
    </citation>
    <scope>NUCLEOTIDE SEQUENCE [LARGE SCALE GENOMIC DNA]</scope>
    <source>
        <strain evidence="4">T1</strain>
        <tissue evidence="4">Spores</tissue>
    </source>
</reference>